<evidence type="ECO:0000313" key="3">
    <source>
        <dbReference type="Proteomes" id="UP000539313"/>
    </source>
</evidence>
<organism evidence="2 3">
    <name type="scientific">Thermomonospora cellulosilytica</name>
    <dbReference type="NCBI Taxonomy" id="1411118"/>
    <lineage>
        <taxon>Bacteria</taxon>
        <taxon>Bacillati</taxon>
        <taxon>Actinomycetota</taxon>
        <taxon>Actinomycetes</taxon>
        <taxon>Streptosporangiales</taxon>
        <taxon>Thermomonosporaceae</taxon>
        <taxon>Thermomonospora</taxon>
    </lineage>
</organism>
<feature type="region of interest" description="Disordered" evidence="1">
    <location>
        <begin position="1"/>
        <end position="55"/>
    </location>
</feature>
<accession>A0A7W3MV46</accession>
<dbReference type="RefSeq" id="WP_182704459.1">
    <property type="nucleotide sequence ID" value="NZ_JACJII010000001.1"/>
</dbReference>
<name>A0A7W3MV46_9ACTN</name>
<feature type="compositionally biased region" description="Basic residues" evidence="1">
    <location>
        <begin position="42"/>
        <end position="55"/>
    </location>
</feature>
<dbReference type="Proteomes" id="UP000539313">
    <property type="component" value="Unassembled WGS sequence"/>
</dbReference>
<reference evidence="2 3" key="1">
    <citation type="submission" date="2020-08" db="EMBL/GenBank/DDBJ databases">
        <title>Sequencing the genomes of 1000 actinobacteria strains.</title>
        <authorList>
            <person name="Klenk H.-P."/>
        </authorList>
    </citation>
    <scope>NUCLEOTIDE SEQUENCE [LARGE SCALE GENOMIC DNA]</scope>
    <source>
        <strain evidence="2 3">DSM 45823</strain>
    </source>
</reference>
<comment type="caution">
    <text evidence="2">The sequence shown here is derived from an EMBL/GenBank/DDBJ whole genome shotgun (WGS) entry which is preliminary data.</text>
</comment>
<keyword evidence="3" id="KW-1185">Reference proteome</keyword>
<dbReference type="EMBL" id="JACJII010000001">
    <property type="protein sequence ID" value="MBA9002436.1"/>
    <property type="molecule type" value="Genomic_DNA"/>
</dbReference>
<protein>
    <submittedName>
        <fullName evidence="2">Uncharacterized protein</fullName>
    </submittedName>
</protein>
<evidence type="ECO:0000313" key="2">
    <source>
        <dbReference type="EMBL" id="MBA9002436.1"/>
    </source>
</evidence>
<gene>
    <name evidence="2" type="ORF">HNR21_001318</name>
</gene>
<dbReference type="AlphaFoldDB" id="A0A7W3MV46"/>
<evidence type="ECO:0000256" key="1">
    <source>
        <dbReference type="SAM" id="MobiDB-lite"/>
    </source>
</evidence>
<sequence length="55" mass="5957">MRNVDPANKAAKKVGKTADPASRLGGFPDRRSAALARGARPNARRLPTRNMTRGR</sequence>
<proteinExistence type="predicted"/>